<dbReference type="OrthoDB" id="9807815at2"/>
<evidence type="ECO:0000259" key="7">
    <source>
        <dbReference type="Pfam" id="PF04138"/>
    </source>
</evidence>
<dbReference type="GO" id="GO:0005886">
    <property type="term" value="C:plasma membrane"/>
    <property type="evidence" value="ECO:0007669"/>
    <property type="project" value="TreeGrafter"/>
</dbReference>
<dbReference type="GO" id="GO:0000271">
    <property type="term" value="P:polysaccharide biosynthetic process"/>
    <property type="evidence" value="ECO:0007669"/>
    <property type="project" value="InterPro"/>
</dbReference>
<dbReference type="InterPro" id="IPR007267">
    <property type="entry name" value="GtrA_DPMS_TM"/>
</dbReference>
<dbReference type="Proteomes" id="UP000198668">
    <property type="component" value="Unassembled WGS sequence"/>
</dbReference>
<keyword evidence="9" id="KW-1185">Reference proteome</keyword>
<evidence type="ECO:0000256" key="5">
    <source>
        <dbReference type="ARBA" id="ARBA00023136"/>
    </source>
</evidence>
<name>A0A1I3E668_9LACT</name>
<dbReference type="RefSeq" id="WP_092093866.1">
    <property type="nucleotide sequence ID" value="NZ_FOQE01000071.1"/>
</dbReference>
<dbReference type="PANTHER" id="PTHR38459">
    <property type="entry name" value="PROPHAGE BACTOPRENOL-LINKED GLUCOSE TRANSLOCASE HOMOLOG"/>
    <property type="match status" value="1"/>
</dbReference>
<evidence type="ECO:0000256" key="6">
    <source>
        <dbReference type="SAM" id="Phobius"/>
    </source>
</evidence>
<evidence type="ECO:0000256" key="3">
    <source>
        <dbReference type="ARBA" id="ARBA00022692"/>
    </source>
</evidence>
<reference evidence="8 9" key="1">
    <citation type="submission" date="2016-10" db="EMBL/GenBank/DDBJ databases">
        <authorList>
            <person name="de Groot N.N."/>
        </authorList>
    </citation>
    <scope>NUCLEOTIDE SEQUENCE [LARGE SCALE GENOMIC DNA]</scope>
    <source>
        <strain evidence="8 9">DSM 27630</strain>
    </source>
</reference>
<dbReference type="InterPro" id="IPR051401">
    <property type="entry name" value="GtrA_CellWall_Glycosyl"/>
</dbReference>
<sequence>MNKLVSQIIKFLFVGGTAFIIDYSLLYILTEFIGFNYIISAAISFIISTIYNYIASMYWVFVSKYTSNRQKELKIFILLSISGLIINQILLAILVEQFYIHYMISKIVVTIIVMIWNFITRKIFLEERV</sequence>
<keyword evidence="5 6" id="KW-0472">Membrane</keyword>
<feature type="domain" description="GtrA/DPMS transmembrane" evidence="7">
    <location>
        <begin position="10"/>
        <end position="124"/>
    </location>
</feature>
<keyword evidence="3 6" id="KW-0812">Transmembrane</keyword>
<evidence type="ECO:0000313" key="9">
    <source>
        <dbReference type="Proteomes" id="UP000198668"/>
    </source>
</evidence>
<feature type="transmembrane region" description="Helical" evidence="6">
    <location>
        <begin position="99"/>
        <end position="119"/>
    </location>
</feature>
<protein>
    <submittedName>
        <fullName evidence="8">Putative flippase GtrA (Transmembrane translocase of bactoprenol-linked glucose)</fullName>
    </submittedName>
</protein>
<comment type="similarity">
    <text evidence="2">Belongs to the GtrA family.</text>
</comment>
<keyword evidence="4 6" id="KW-1133">Transmembrane helix</keyword>
<evidence type="ECO:0000313" key="8">
    <source>
        <dbReference type="EMBL" id="SFH94191.1"/>
    </source>
</evidence>
<evidence type="ECO:0000256" key="4">
    <source>
        <dbReference type="ARBA" id="ARBA00022989"/>
    </source>
</evidence>
<comment type="subcellular location">
    <subcellularLocation>
        <location evidence="1">Membrane</location>
        <topology evidence="1">Multi-pass membrane protein</topology>
    </subcellularLocation>
</comment>
<dbReference type="EMBL" id="FOQE01000071">
    <property type="protein sequence ID" value="SFH94191.1"/>
    <property type="molecule type" value="Genomic_DNA"/>
</dbReference>
<dbReference type="PANTHER" id="PTHR38459:SF1">
    <property type="entry name" value="PROPHAGE BACTOPRENOL-LINKED GLUCOSE TRANSLOCASE HOMOLOG"/>
    <property type="match status" value="1"/>
</dbReference>
<proteinExistence type="inferred from homology"/>
<accession>A0A1I3E668</accession>
<gene>
    <name evidence="8" type="ORF">SAMN04489868_1712</name>
</gene>
<feature type="transmembrane region" description="Helical" evidence="6">
    <location>
        <begin position="73"/>
        <end position="93"/>
    </location>
</feature>
<evidence type="ECO:0000256" key="1">
    <source>
        <dbReference type="ARBA" id="ARBA00004141"/>
    </source>
</evidence>
<feature type="transmembrane region" description="Helical" evidence="6">
    <location>
        <begin position="12"/>
        <end position="29"/>
    </location>
</feature>
<evidence type="ECO:0000256" key="2">
    <source>
        <dbReference type="ARBA" id="ARBA00009399"/>
    </source>
</evidence>
<organism evidence="8 9">
    <name type="scientific">Pisciglobus halotolerans</name>
    <dbReference type="NCBI Taxonomy" id="745365"/>
    <lineage>
        <taxon>Bacteria</taxon>
        <taxon>Bacillati</taxon>
        <taxon>Bacillota</taxon>
        <taxon>Bacilli</taxon>
        <taxon>Lactobacillales</taxon>
        <taxon>Carnobacteriaceae</taxon>
    </lineage>
</organism>
<dbReference type="Pfam" id="PF04138">
    <property type="entry name" value="GtrA_DPMS_TM"/>
    <property type="match status" value="1"/>
</dbReference>
<feature type="transmembrane region" description="Helical" evidence="6">
    <location>
        <begin position="35"/>
        <end position="61"/>
    </location>
</feature>
<dbReference type="AlphaFoldDB" id="A0A1I3E668"/>